<proteinExistence type="predicted"/>
<evidence type="ECO:0000313" key="2">
    <source>
        <dbReference type="Proteomes" id="UP001501586"/>
    </source>
</evidence>
<protein>
    <submittedName>
        <fullName evidence="1">Uncharacterized protein</fullName>
    </submittedName>
</protein>
<organism evidence="1 2">
    <name type="scientific">Brevibacterium daeguense</name>
    <dbReference type="NCBI Taxonomy" id="909936"/>
    <lineage>
        <taxon>Bacteria</taxon>
        <taxon>Bacillati</taxon>
        <taxon>Actinomycetota</taxon>
        <taxon>Actinomycetes</taxon>
        <taxon>Micrococcales</taxon>
        <taxon>Brevibacteriaceae</taxon>
        <taxon>Brevibacterium</taxon>
    </lineage>
</organism>
<reference evidence="2" key="1">
    <citation type="journal article" date="2019" name="Int. J. Syst. Evol. Microbiol.">
        <title>The Global Catalogue of Microorganisms (GCM) 10K type strain sequencing project: providing services to taxonomists for standard genome sequencing and annotation.</title>
        <authorList>
            <consortium name="The Broad Institute Genomics Platform"/>
            <consortium name="The Broad Institute Genome Sequencing Center for Infectious Disease"/>
            <person name="Wu L."/>
            <person name="Ma J."/>
        </authorList>
    </citation>
    <scope>NUCLEOTIDE SEQUENCE [LARGE SCALE GENOMIC DNA]</scope>
    <source>
        <strain evidence="2">JCM 17458</strain>
    </source>
</reference>
<name>A0ABP8ELC1_9MICO</name>
<gene>
    <name evidence="1" type="ORF">GCM10022261_21860</name>
</gene>
<accession>A0ABP8ELC1</accession>
<keyword evidence="2" id="KW-1185">Reference proteome</keyword>
<comment type="caution">
    <text evidence="1">The sequence shown here is derived from an EMBL/GenBank/DDBJ whole genome shotgun (WGS) entry which is preliminary data.</text>
</comment>
<dbReference type="Proteomes" id="UP001501586">
    <property type="component" value="Unassembled WGS sequence"/>
</dbReference>
<dbReference type="EMBL" id="BAABAZ010000006">
    <property type="protein sequence ID" value="GAA4284655.1"/>
    <property type="molecule type" value="Genomic_DNA"/>
</dbReference>
<dbReference type="RefSeq" id="WP_236862635.1">
    <property type="nucleotide sequence ID" value="NZ_BAABAZ010000006.1"/>
</dbReference>
<sequence>MDFVSPATALPLAEEFRAPVDPTAALFQVLESGLEDAVPLVQLIDEELEVLLANSHHRGGFPYLEKLTAERRAQAVESGARHLLNRRLIHPYTRPDGTTGTQATAELQGTVMAIRTAPQTVLARRVTADTEMTLVHYQFDYAGVAVEETVFADGTHVFAVCPLRASAARLAAFADPFGVADSRGEIDRVNLAEVIRGNEDLGDVHSRSKIVTVIDGTSMHQWFPDDVDEDYRPGDMHRFIKEEFLDKGRKLPAFINRRVSVYVTDDGLTVAEADWDGPVLRMREATKEMFAGLMLDFTVPRMNLPDQIIEKQQRENAMDPEVFVRETAYRQPKPASRTQHSA</sequence>
<evidence type="ECO:0000313" key="1">
    <source>
        <dbReference type="EMBL" id="GAA4284655.1"/>
    </source>
</evidence>